<gene>
    <name evidence="2" type="ORF">CJ301_09895</name>
</gene>
<dbReference type="PANTHER" id="PTHR42879">
    <property type="entry name" value="3-OXOACYL-(ACYL-CARRIER-PROTEIN) REDUCTASE"/>
    <property type="match status" value="1"/>
</dbReference>
<dbReference type="FunFam" id="3.40.50.720:FF:000084">
    <property type="entry name" value="Short-chain dehydrogenase reductase"/>
    <property type="match status" value="1"/>
</dbReference>
<comment type="caution">
    <text evidence="2">The sequence shown here is derived from an EMBL/GenBank/DDBJ whole genome shotgun (WGS) entry which is preliminary data.</text>
</comment>
<sequence length="263" mass="28274">MDLGLKDRTIVVTGGSSGIGLATVRAALGEGARVALCARGADRLSRVADDLEGEFGADRVLARAFSVLEPRANAEFAAEVAERFGGCDALVTNAGQGRVSTHADTTDDDWREELELKFFSQLHPIRAFEAQLRGSGHGSITAVNSLLAYQPEPHMVCTSAARAGVQSLLKSLATELAPRIRVNSILLGLVDSQQWQRRFEAREDQGQTREDWFADLARRKAIPLGRLGRAEEAARALVFLASPAASYITGARLEISGGVSRFI</sequence>
<dbReference type="EMBL" id="NQWH01000012">
    <property type="protein sequence ID" value="PHP27697.1"/>
    <property type="molecule type" value="Genomic_DNA"/>
</dbReference>
<dbReference type="InterPro" id="IPR036291">
    <property type="entry name" value="NAD(P)-bd_dom_sf"/>
</dbReference>
<dbReference type="SUPFAM" id="SSF51735">
    <property type="entry name" value="NAD(P)-binding Rossmann-fold domains"/>
    <property type="match status" value="1"/>
</dbReference>
<dbReference type="InterPro" id="IPR050259">
    <property type="entry name" value="SDR"/>
</dbReference>
<dbReference type="Proteomes" id="UP000221860">
    <property type="component" value="Unassembled WGS sequence"/>
</dbReference>
<dbReference type="InterPro" id="IPR002347">
    <property type="entry name" value="SDR_fam"/>
</dbReference>
<dbReference type="Gene3D" id="3.40.50.720">
    <property type="entry name" value="NAD(P)-binding Rossmann-like Domain"/>
    <property type="match status" value="1"/>
</dbReference>
<dbReference type="AlphaFoldDB" id="A0A2G1MG83"/>
<dbReference type="Pfam" id="PF13561">
    <property type="entry name" value="adh_short_C2"/>
    <property type="match status" value="1"/>
</dbReference>
<dbReference type="PANTHER" id="PTHR42879:SF6">
    <property type="entry name" value="NADPH-DEPENDENT REDUCTASE BACG"/>
    <property type="match status" value="1"/>
</dbReference>
<evidence type="ECO:0000313" key="3">
    <source>
        <dbReference type="Proteomes" id="UP000221860"/>
    </source>
</evidence>
<dbReference type="NCBIfam" id="NF005468">
    <property type="entry name" value="PRK07062.1"/>
    <property type="match status" value="1"/>
</dbReference>
<dbReference type="OrthoDB" id="9793325at2"/>
<name>A0A2G1MG83_9RHOB</name>
<accession>A0A2G1MG83</accession>
<reference evidence="2 3" key="1">
    <citation type="submission" date="2017-08" db="EMBL/GenBank/DDBJ databases">
        <title>Draft Genome Sequence of Loktanella cinnabarina Strain XM1, Isolated from Coastal Surface Water.</title>
        <authorList>
            <person name="Ma R."/>
            <person name="Wang J."/>
            <person name="Wang Q."/>
            <person name="Ma Z."/>
            <person name="Li J."/>
            <person name="Chen L."/>
        </authorList>
    </citation>
    <scope>NUCLEOTIDE SEQUENCE [LARGE SCALE GENOMIC DNA]</scope>
    <source>
        <strain evidence="2 3">XM1</strain>
    </source>
</reference>
<proteinExistence type="inferred from homology"/>
<keyword evidence="3" id="KW-1185">Reference proteome</keyword>
<comment type="similarity">
    <text evidence="1">Belongs to the short-chain dehydrogenases/reductases (SDR) family.</text>
</comment>
<evidence type="ECO:0000313" key="2">
    <source>
        <dbReference type="EMBL" id="PHP27697.1"/>
    </source>
</evidence>
<evidence type="ECO:0000256" key="1">
    <source>
        <dbReference type="ARBA" id="ARBA00006484"/>
    </source>
</evidence>
<dbReference type="PRINTS" id="PR00081">
    <property type="entry name" value="GDHRDH"/>
</dbReference>
<organism evidence="2 3">
    <name type="scientific">Limimaricola cinnabarinus</name>
    <dbReference type="NCBI Taxonomy" id="1125964"/>
    <lineage>
        <taxon>Bacteria</taxon>
        <taxon>Pseudomonadati</taxon>
        <taxon>Pseudomonadota</taxon>
        <taxon>Alphaproteobacteria</taxon>
        <taxon>Rhodobacterales</taxon>
        <taxon>Paracoccaceae</taxon>
        <taxon>Limimaricola</taxon>
    </lineage>
</organism>
<protein>
    <submittedName>
        <fullName evidence="2">Short chain dehydrogenase</fullName>
    </submittedName>
</protein>